<sequence length="205" mass="23851">MPKTFLKQKNRKRETSINVESLNDIKPSFPSTLTISDLIKKVNTNNKPKVFPNAFIAYRMALMKEYRIKNCKTPSVGKVSKIAKNHWNMEPKYVKEFYESLVNEAKLIYNKNNVQIILDKHVSNVVINQERNVNFDVGREEEYVEVQHIDTNFSFPNASSNDMSSDITLVNSSQNFRTSYNANSILSDREYIRYLEQTIDRLLGN</sequence>
<dbReference type="OrthoDB" id="6247875at2759"/>
<dbReference type="EMBL" id="JEMT01012324">
    <property type="protein sequence ID" value="EXX76062.1"/>
    <property type="molecule type" value="Genomic_DNA"/>
</dbReference>
<dbReference type="Gene3D" id="1.10.30.10">
    <property type="entry name" value="High mobility group box domain"/>
    <property type="match status" value="1"/>
</dbReference>
<evidence type="ECO:0000313" key="1">
    <source>
        <dbReference type="EMBL" id="EXX76062.1"/>
    </source>
</evidence>
<dbReference type="AlphaFoldDB" id="A0A015K2M3"/>
<dbReference type="InterPro" id="IPR036910">
    <property type="entry name" value="HMG_box_dom_sf"/>
</dbReference>
<proteinExistence type="predicted"/>
<dbReference type="SMR" id="A0A015K2M3"/>
<protein>
    <recommendedName>
        <fullName evidence="3">MATA-HMG</fullName>
    </recommendedName>
</protein>
<reference evidence="1 2" key="1">
    <citation type="submission" date="2014-02" db="EMBL/GenBank/DDBJ databases">
        <title>Single nucleus genome sequencing reveals high similarity among nuclei of an endomycorrhizal fungus.</title>
        <authorList>
            <person name="Lin K."/>
            <person name="Geurts R."/>
            <person name="Zhang Z."/>
            <person name="Limpens E."/>
            <person name="Saunders D.G."/>
            <person name="Mu D."/>
            <person name="Pang E."/>
            <person name="Cao H."/>
            <person name="Cha H."/>
            <person name="Lin T."/>
            <person name="Zhou Q."/>
            <person name="Shang Y."/>
            <person name="Li Y."/>
            <person name="Ivanov S."/>
            <person name="Sharma T."/>
            <person name="Velzen R.V."/>
            <person name="Ruijter N.D."/>
            <person name="Aanen D.K."/>
            <person name="Win J."/>
            <person name="Kamoun S."/>
            <person name="Bisseling T."/>
            <person name="Huang S."/>
        </authorList>
    </citation>
    <scope>NUCLEOTIDE SEQUENCE [LARGE SCALE GENOMIC DNA]</scope>
    <source>
        <strain evidence="2">DAOM197198w</strain>
    </source>
</reference>
<evidence type="ECO:0008006" key="3">
    <source>
        <dbReference type="Google" id="ProtNLM"/>
    </source>
</evidence>
<accession>A0A015K2M3</accession>
<evidence type="ECO:0000313" key="2">
    <source>
        <dbReference type="Proteomes" id="UP000022910"/>
    </source>
</evidence>
<keyword evidence="2" id="KW-1185">Reference proteome</keyword>
<dbReference type="SUPFAM" id="SSF47095">
    <property type="entry name" value="HMG-box"/>
    <property type="match status" value="1"/>
</dbReference>
<comment type="caution">
    <text evidence="1">The sequence shown here is derived from an EMBL/GenBank/DDBJ whole genome shotgun (WGS) entry which is preliminary data.</text>
</comment>
<organism evidence="1 2">
    <name type="scientific">Rhizophagus irregularis (strain DAOM 197198w)</name>
    <name type="common">Glomus intraradices</name>
    <dbReference type="NCBI Taxonomy" id="1432141"/>
    <lineage>
        <taxon>Eukaryota</taxon>
        <taxon>Fungi</taxon>
        <taxon>Fungi incertae sedis</taxon>
        <taxon>Mucoromycota</taxon>
        <taxon>Glomeromycotina</taxon>
        <taxon>Glomeromycetes</taxon>
        <taxon>Glomerales</taxon>
        <taxon>Glomeraceae</taxon>
        <taxon>Rhizophagus</taxon>
    </lineage>
</organism>
<dbReference type="Proteomes" id="UP000022910">
    <property type="component" value="Unassembled WGS sequence"/>
</dbReference>
<dbReference type="HOGENOM" id="CLU_088674_0_0_1"/>
<name>A0A015K2M3_RHIIW</name>
<gene>
    <name evidence="1" type="ORF">RirG_036560</name>
</gene>